<dbReference type="AlphaFoldDB" id="K1RMI2"/>
<comment type="caution">
    <text evidence="2">The sequence shown here is derived from an EMBL/GenBank/DDBJ whole genome shotgun (WGS) entry which is preliminary data.</text>
</comment>
<proteinExistence type="predicted"/>
<sequence length="88" mass="10059">MNRVRRAIIMAAGYGNRMLPITRNIPKPLIKVNGTAMIETIIRALLANNIEEIYIVVGYLKEQFKSLAEKYPMISLIENPYFDSCNNI</sequence>
<organism evidence="2">
    <name type="scientific">human gut metagenome</name>
    <dbReference type="NCBI Taxonomy" id="408170"/>
    <lineage>
        <taxon>unclassified sequences</taxon>
        <taxon>metagenomes</taxon>
        <taxon>organismal metagenomes</taxon>
    </lineage>
</organism>
<dbReference type="InterPro" id="IPR005835">
    <property type="entry name" value="NTP_transferase_dom"/>
</dbReference>
<keyword evidence="2" id="KW-0548">Nucleotidyltransferase</keyword>
<evidence type="ECO:0000259" key="1">
    <source>
        <dbReference type="Pfam" id="PF00483"/>
    </source>
</evidence>
<accession>K1RMI2</accession>
<keyword evidence="2" id="KW-0418">Kinase</keyword>
<evidence type="ECO:0000313" key="2">
    <source>
        <dbReference type="EMBL" id="EKC44744.1"/>
    </source>
</evidence>
<dbReference type="PANTHER" id="PTHR42883">
    <property type="entry name" value="GLUCOSE-1-PHOSPHATE THYMIDYLTRANSFERASE"/>
    <property type="match status" value="1"/>
</dbReference>
<gene>
    <name evidence="2" type="ORF">OBE_17311</name>
</gene>
<dbReference type="Gene3D" id="3.90.550.10">
    <property type="entry name" value="Spore Coat Polysaccharide Biosynthesis Protein SpsA, Chain A"/>
    <property type="match status" value="1"/>
</dbReference>
<reference evidence="2" key="1">
    <citation type="journal article" date="2013" name="Environ. Microbiol.">
        <title>Microbiota from the distal guts of lean and obese adolescents exhibit partial functional redundancy besides clear differences in community structure.</title>
        <authorList>
            <person name="Ferrer M."/>
            <person name="Ruiz A."/>
            <person name="Lanza F."/>
            <person name="Haange S.B."/>
            <person name="Oberbach A."/>
            <person name="Till H."/>
            <person name="Bargiela R."/>
            <person name="Campoy C."/>
            <person name="Segura M.T."/>
            <person name="Richter M."/>
            <person name="von Bergen M."/>
            <person name="Seifert J."/>
            <person name="Suarez A."/>
        </authorList>
    </citation>
    <scope>NUCLEOTIDE SEQUENCE</scope>
</reference>
<protein>
    <submittedName>
        <fullName evidence="2">Cholinephosphate cytidylyltransferase/choline kinase</fullName>
    </submittedName>
</protein>
<dbReference type="PANTHER" id="PTHR42883:SF2">
    <property type="entry name" value="THYMIDYLYLTRANSFERASE"/>
    <property type="match status" value="1"/>
</dbReference>
<dbReference type="InterPro" id="IPR029044">
    <property type="entry name" value="Nucleotide-diphossugar_trans"/>
</dbReference>
<keyword evidence="2" id="KW-0808">Transferase</keyword>
<name>K1RMI2_9ZZZZ</name>
<dbReference type="GO" id="GO:0016301">
    <property type="term" value="F:kinase activity"/>
    <property type="evidence" value="ECO:0007669"/>
    <property type="project" value="UniProtKB-KW"/>
</dbReference>
<feature type="domain" description="Nucleotidyl transferase" evidence="1">
    <location>
        <begin position="7"/>
        <end position="67"/>
    </location>
</feature>
<dbReference type="GO" id="GO:0016779">
    <property type="term" value="F:nucleotidyltransferase activity"/>
    <property type="evidence" value="ECO:0007669"/>
    <property type="project" value="UniProtKB-KW"/>
</dbReference>
<feature type="non-terminal residue" evidence="2">
    <location>
        <position position="88"/>
    </location>
</feature>
<dbReference type="Pfam" id="PF00483">
    <property type="entry name" value="NTP_transferase"/>
    <property type="match status" value="1"/>
</dbReference>
<dbReference type="EMBL" id="AJWZ01011570">
    <property type="protein sequence ID" value="EKC44744.1"/>
    <property type="molecule type" value="Genomic_DNA"/>
</dbReference>
<dbReference type="SUPFAM" id="SSF53448">
    <property type="entry name" value="Nucleotide-diphospho-sugar transferases"/>
    <property type="match status" value="1"/>
</dbReference>